<dbReference type="Proteomes" id="UP000492821">
    <property type="component" value="Unassembled WGS sequence"/>
</dbReference>
<keyword evidence="1" id="KW-0472">Membrane</keyword>
<organism evidence="2 3">
    <name type="scientific">Panagrellus redivivus</name>
    <name type="common">Microworm</name>
    <dbReference type="NCBI Taxonomy" id="6233"/>
    <lineage>
        <taxon>Eukaryota</taxon>
        <taxon>Metazoa</taxon>
        <taxon>Ecdysozoa</taxon>
        <taxon>Nematoda</taxon>
        <taxon>Chromadorea</taxon>
        <taxon>Rhabditida</taxon>
        <taxon>Tylenchina</taxon>
        <taxon>Panagrolaimomorpha</taxon>
        <taxon>Panagrolaimoidea</taxon>
        <taxon>Panagrolaimidae</taxon>
        <taxon>Panagrellus</taxon>
    </lineage>
</organism>
<dbReference type="WBParaSite" id="Pan_g22567.t1">
    <property type="protein sequence ID" value="Pan_g22567.t1"/>
    <property type="gene ID" value="Pan_g22567"/>
</dbReference>
<name>A0A7E4VN34_PANRE</name>
<evidence type="ECO:0000313" key="2">
    <source>
        <dbReference type="Proteomes" id="UP000492821"/>
    </source>
</evidence>
<proteinExistence type="predicted"/>
<reference evidence="2" key="1">
    <citation type="journal article" date="2013" name="Genetics">
        <title>The draft genome and transcriptome of Panagrellus redivivus are shaped by the harsh demands of a free-living lifestyle.</title>
        <authorList>
            <person name="Srinivasan J."/>
            <person name="Dillman A.R."/>
            <person name="Macchietto M.G."/>
            <person name="Heikkinen L."/>
            <person name="Lakso M."/>
            <person name="Fracchia K.M."/>
            <person name="Antoshechkin I."/>
            <person name="Mortazavi A."/>
            <person name="Wong G."/>
            <person name="Sternberg P.W."/>
        </authorList>
    </citation>
    <scope>NUCLEOTIDE SEQUENCE [LARGE SCALE GENOMIC DNA]</scope>
    <source>
        <strain evidence="2">MT8872</strain>
    </source>
</reference>
<keyword evidence="2" id="KW-1185">Reference proteome</keyword>
<feature type="transmembrane region" description="Helical" evidence="1">
    <location>
        <begin position="21"/>
        <end position="41"/>
    </location>
</feature>
<evidence type="ECO:0000313" key="3">
    <source>
        <dbReference type="WBParaSite" id="Pan_g22567.t1"/>
    </source>
</evidence>
<feature type="transmembrane region" description="Helical" evidence="1">
    <location>
        <begin position="99"/>
        <end position="117"/>
    </location>
</feature>
<accession>A0A7E4VN34</accession>
<protein>
    <submittedName>
        <fullName evidence="3">Serpentine receptor class gamma</fullName>
    </submittedName>
</protein>
<feature type="transmembrane region" description="Helical" evidence="1">
    <location>
        <begin position="56"/>
        <end position="78"/>
    </location>
</feature>
<keyword evidence="1" id="KW-1133">Transmembrane helix</keyword>
<feature type="transmembrane region" description="Helical" evidence="1">
    <location>
        <begin position="123"/>
        <end position="145"/>
    </location>
</feature>
<sequence length="148" mass="17280">MMALNRFTAIVVWPLHKGNKKWMFFFVNIISVTLISVVFLLNNRFGIFHLHSNGKLTLVFEAGCYLMSFGFEIFAVLYRKKSLALKEINSVDETLLMQSMMSTVFRLLYFSSILLWPYIEAKMFLNCIADAMWFLGYVAPLVYLFTKK</sequence>
<evidence type="ECO:0000256" key="1">
    <source>
        <dbReference type="SAM" id="Phobius"/>
    </source>
</evidence>
<dbReference type="AlphaFoldDB" id="A0A7E4VN34"/>
<keyword evidence="1" id="KW-0812">Transmembrane</keyword>
<reference evidence="3" key="2">
    <citation type="submission" date="2020-10" db="UniProtKB">
        <authorList>
            <consortium name="WormBaseParasite"/>
        </authorList>
    </citation>
    <scope>IDENTIFICATION</scope>
</reference>